<gene>
    <name evidence="1" type="primary">CDC60_3</name>
    <name evidence="1" type="ORF">LPJ66_011932</name>
</gene>
<evidence type="ECO:0000313" key="2">
    <source>
        <dbReference type="Proteomes" id="UP001150581"/>
    </source>
</evidence>
<dbReference type="Proteomes" id="UP001150581">
    <property type="component" value="Unassembled WGS sequence"/>
</dbReference>
<proteinExistence type="predicted"/>
<keyword evidence="2" id="KW-1185">Reference proteome</keyword>
<dbReference type="EMBL" id="JANBPG010003978">
    <property type="protein sequence ID" value="KAJ1878218.1"/>
    <property type="molecule type" value="Genomic_DNA"/>
</dbReference>
<keyword evidence="1" id="KW-0436">Ligase</keyword>
<feature type="non-terminal residue" evidence="1">
    <location>
        <position position="1"/>
    </location>
</feature>
<organism evidence="1 2">
    <name type="scientific">Kickxella alabastrina</name>
    <dbReference type="NCBI Taxonomy" id="61397"/>
    <lineage>
        <taxon>Eukaryota</taxon>
        <taxon>Fungi</taxon>
        <taxon>Fungi incertae sedis</taxon>
        <taxon>Zoopagomycota</taxon>
        <taxon>Kickxellomycotina</taxon>
        <taxon>Kickxellomycetes</taxon>
        <taxon>Kickxellales</taxon>
        <taxon>Kickxellaceae</taxon>
        <taxon>Kickxella</taxon>
    </lineage>
</organism>
<keyword evidence="1" id="KW-0030">Aminoacyl-tRNA synthetase</keyword>
<evidence type="ECO:0000313" key="1">
    <source>
        <dbReference type="EMBL" id="KAJ1878218.1"/>
    </source>
</evidence>
<protein>
    <submittedName>
        <fullName evidence="1">Cytosolic leucyl tRNA synthetase</fullName>
        <ecNumber evidence="1">6.1.1.4</ecNumber>
    </submittedName>
</protein>
<dbReference type="EC" id="6.1.1.4" evidence="1"/>
<name>A0ACC1HWA2_9FUNG</name>
<reference evidence="1" key="1">
    <citation type="submission" date="2022-07" db="EMBL/GenBank/DDBJ databases">
        <title>Phylogenomic reconstructions and comparative analyses of Kickxellomycotina fungi.</title>
        <authorList>
            <person name="Reynolds N.K."/>
            <person name="Stajich J.E."/>
            <person name="Barry K."/>
            <person name="Grigoriev I.V."/>
            <person name="Crous P."/>
            <person name="Smith M.E."/>
        </authorList>
    </citation>
    <scope>NUCLEOTIDE SEQUENCE</scope>
    <source>
        <strain evidence="1">Benny 63K</strain>
    </source>
</reference>
<accession>A0ACC1HWA2</accession>
<comment type="caution">
    <text evidence="1">The sequence shown here is derived from an EMBL/GenBank/DDBJ whole genome shotgun (WGS) entry which is preliminary data.</text>
</comment>
<feature type="non-terminal residue" evidence="1">
    <location>
        <position position="443"/>
    </location>
</feature>
<sequence length="443" mass="49116">RALFPFGFHVTGMPIKAAADKITRELEMFGPNFEIPEEQTTEDNLSEEVSELSVGDAPNSGQNFRAKKTKVAAKFGNVQYQFQIMRSQGLSNEEIAKFVDAEHWLEHYPPIAINDLNSLGCKIDWRRAFLTTDYNPYYDSFAKWQFERLYEMGKIKFGKRYTIWSAKDGQPCMDHDRQSGEVVGPQEYTGVKLSMLEWSEEGSQVVAAIPALAGKKISLVAATLRPETMYGQTNCFVGVNLEYGFFESADASEVYVITERAARNMAFQGLSPSNGQIVKLGTITGKQIIGSKLNAPLSCYTNGVYVLPMDNVLATKGTGVVTSVPSDSPDDFAALRDLKKKADYYGIKPEWVAGFELVPVITTPAYGEMTAPALCEQMKINSQKDRKQLEDAKEAAYKEGFYNGIMSVGEFKGLSVIDAKPKVREQLIASGDAFAYAEPEKLV</sequence>